<evidence type="ECO:0000259" key="1">
    <source>
        <dbReference type="Pfam" id="PF04168"/>
    </source>
</evidence>
<organism evidence="2 3">
    <name type="scientific">Novosphingobium sediminicola</name>
    <dbReference type="NCBI Taxonomy" id="563162"/>
    <lineage>
        <taxon>Bacteria</taxon>
        <taxon>Pseudomonadati</taxon>
        <taxon>Pseudomonadota</taxon>
        <taxon>Alphaproteobacteria</taxon>
        <taxon>Sphingomonadales</taxon>
        <taxon>Sphingomonadaceae</taxon>
        <taxon>Novosphingobium</taxon>
    </lineage>
</organism>
<evidence type="ECO:0000313" key="2">
    <source>
        <dbReference type="EMBL" id="MBB3956495.1"/>
    </source>
</evidence>
<keyword evidence="3" id="KW-1185">Reference proteome</keyword>
<feature type="domain" description="DUF403" evidence="1">
    <location>
        <begin position="1"/>
        <end position="296"/>
    </location>
</feature>
<dbReference type="EMBL" id="JACIDX010000014">
    <property type="protein sequence ID" value="MBB3956495.1"/>
    <property type="molecule type" value="Genomic_DNA"/>
</dbReference>
<comment type="caution">
    <text evidence="2">The sequence shown here is derived from an EMBL/GenBank/DDBJ whole genome shotgun (WGS) entry which is preliminary data.</text>
</comment>
<gene>
    <name evidence="2" type="ORF">GGR38_003460</name>
</gene>
<dbReference type="PANTHER" id="PTHR34595:SF7">
    <property type="entry name" value="SLL1039 PROTEIN"/>
    <property type="match status" value="1"/>
</dbReference>
<accession>A0A7W6CMJ8</accession>
<dbReference type="InterPro" id="IPR051680">
    <property type="entry name" value="ATP-dep_Glu-Cys_Ligase-2"/>
</dbReference>
<reference evidence="2 3" key="1">
    <citation type="submission" date="2020-08" db="EMBL/GenBank/DDBJ databases">
        <title>Genomic Encyclopedia of Type Strains, Phase IV (KMG-IV): sequencing the most valuable type-strain genomes for metagenomic binning, comparative biology and taxonomic classification.</title>
        <authorList>
            <person name="Goeker M."/>
        </authorList>
    </citation>
    <scope>NUCLEOTIDE SEQUENCE [LARGE SCALE GENOMIC DNA]</scope>
    <source>
        <strain evidence="2 3">DSM 27057</strain>
    </source>
</reference>
<dbReference type="PANTHER" id="PTHR34595">
    <property type="entry name" value="BLR5612 PROTEIN"/>
    <property type="match status" value="1"/>
</dbReference>
<sequence>MARYLERAENTARLLDAGFRMALTRGNTVASDEWRSVLVTLGMDDGYTGDMSGPAITNWLLRGAGNDGSVLSMMEAARTNARMVRTAITREVWEVTNESWMQLQSLLAKPVKEADLGHVLDVIRRQATSVRGAMEGTMLRNDIFNFARIGTHLERADNTARILDVKYHVLLPSAAWVGSRLDNAQWEMVLRSVAGERAFRWLHAGALDPKGIAQFLILDGRFPRSLTYCLRKLTSNMEWLCRDYHQETAAYLMQKEASDKLGKTTITDIFEHGLHEFITEFLATNRLVADAIAADYRFTE</sequence>
<dbReference type="Proteomes" id="UP000548867">
    <property type="component" value="Unassembled WGS sequence"/>
</dbReference>
<dbReference type="AlphaFoldDB" id="A0A7W6CMJ8"/>
<protein>
    <submittedName>
        <fullName evidence="2">Putative alpha-E superfamily protein</fullName>
    </submittedName>
</protein>
<dbReference type="InterPro" id="IPR007296">
    <property type="entry name" value="DUF403"/>
</dbReference>
<name>A0A7W6CMJ8_9SPHN</name>
<evidence type="ECO:0000313" key="3">
    <source>
        <dbReference type="Proteomes" id="UP000548867"/>
    </source>
</evidence>
<dbReference type="Pfam" id="PF04168">
    <property type="entry name" value="Alpha-E"/>
    <property type="match status" value="1"/>
</dbReference>
<proteinExistence type="predicted"/>